<dbReference type="Pfam" id="PF09697">
    <property type="entry name" value="Porph_ging"/>
    <property type="match status" value="1"/>
</dbReference>
<protein>
    <submittedName>
        <fullName evidence="3">GLPGLI family protein</fullName>
    </submittedName>
</protein>
<evidence type="ECO:0000256" key="1">
    <source>
        <dbReference type="SAM" id="MobiDB-lite"/>
    </source>
</evidence>
<gene>
    <name evidence="3" type="ORF">ACFOSX_01225</name>
</gene>
<feature type="signal peptide" evidence="2">
    <location>
        <begin position="1"/>
        <end position="18"/>
    </location>
</feature>
<feature type="chain" id="PRO_5045730794" evidence="2">
    <location>
        <begin position="19"/>
        <end position="280"/>
    </location>
</feature>
<dbReference type="NCBIfam" id="TIGR01200">
    <property type="entry name" value="GLPGLI"/>
    <property type="match status" value="1"/>
</dbReference>
<reference evidence="4" key="1">
    <citation type="journal article" date="2019" name="Int. J. Syst. Evol. Microbiol.">
        <title>The Global Catalogue of Microorganisms (GCM) 10K type strain sequencing project: providing services to taxonomists for standard genome sequencing and annotation.</title>
        <authorList>
            <consortium name="The Broad Institute Genomics Platform"/>
            <consortium name="The Broad Institute Genome Sequencing Center for Infectious Disease"/>
            <person name="Wu L."/>
            <person name="Ma J."/>
        </authorList>
    </citation>
    <scope>NUCLEOTIDE SEQUENCE [LARGE SCALE GENOMIC DNA]</scope>
    <source>
        <strain evidence="4">CECT 8979</strain>
    </source>
</reference>
<dbReference type="EMBL" id="JBHSAT010000004">
    <property type="protein sequence ID" value="MFC3875838.1"/>
    <property type="molecule type" value="Genomic_DNA"/>
</dbReference>
<evidence type="ECO:0000313" key="3">
    <source>
        <dbReference type="EMBL" id="MFC3875838.1"/>
    </source>
</evidence>
<dbReference type="Proteomes" id="UP001595812">
    <property type="component" value="Unassembled WGS sequence"/>
</dbReference>
<keyword evidence="2" id="KW-0732">Signal</keyword>
<keyword evidence="4" id="KW-1185">Reference proteome</keyword>
<feature type="region of interest" description="Disordered" evidence="1">
    <location>
        <begin position="259"/>
        <end position="280"/>
    </location>
</feature>
<name>A0ABV8ADB1_9FLAO</name>
<dbReference type="RefSeq" id="WP_386096205.1">
    <property type="nucleotide sequence ID" value="NZ_JBHSAT010000004.1"/>
</dbReference>
<accession>A0ABV8ADB1</accession>
<organism evidence="3 4">
    <name type="scientific">Winogradskyella maritima</name>
    <dbReference type="NCBI Taxonomy" id="1517766"/>
    <lineage>
        <taxon>Bacteria</taxon>
        <taxon>Pseudomonadati</taxon>
        <taxon>Bacteroidota</taxon>
        <taxon>Flavobacteriia</taxon>
        <taxon>Flavobacteriales</taxon>
        <taxon>Flavobacteriaceae</taxon>
        <taxon>Winogradskyella</taxon>
    </lineage>
</organism>
<proteinExistence type="predicted"/>
<sequence length="280" mass="32155">MIRILVLVLALVSTSAFAQEFQGIATYKTKRHIDIKLDSTKANDAMRQQMIEMMKKQFEKTFTLSFNKSESIYKEEESLSKPQVGGIGGDFQIMTIGSGGGGDIYYKNTAENRYVNQTDTYGKIFLIKDDIEKREWQLEPQTKYIGEYLCHEATLTEEYEYTEMRRSSDEDKEPETTMRERVITAWYTLQIPVNSGPADYQGLPGLIMEIDVDNGKQSILCSKIVLNPKDQVDIKEPSKGKEISQKDFDDVMEKKSKEMMERFRPRNGREGESIEIRIGG</sequence>
<evidence type="ECO:0000256" key="2">
    <source>
        <dbReference type="SAM" id="SignalP"/>
    </source>
</evidence>
<evidence type="ECO:0000313" key="4">
    <source>
        <dbReference type="Proteomes" id="UP001595812"/>
    </source>
</evidence>
<comment type="caution">
    <text evidence="3">The sequence shown here is derived from an EMBL/GenBank/DDBJ whole genome shotgun (WGS) entry which is preliminary data.</text>
</comment>
<dbReference type="InterPro" id="IPR005901">
    <property type="entry name" value="GLPGLI"/>
</dbReference>